<dbReference type="Proteomes" id="UP001589710">
    <property type="component" value="Unassembled WGS sequence"/>
</dbReference>
<protein>
    <recommendedName>
        <fullName evidence="4">Secreted protein</fullName>
    </recommendedName>
</protein>
<reference evidence="2 3" key="1">
    <citation type="submission" date="2024-09" db="EMBL/GenBank/DDBJ databases">
        <authorList>
            <person name="Sun Q."/>
            <person name="Mori K."/>
        </authorList>
    </citation>
    <scope>NUCLEOTIDE SEQUENCE [LARGE SCALE GENOMIC DNA]</scope>
    <source>
        <strain evidence="2 3">JCM 3331</strain>
    </source>
</reference>
<feature type="signal peptide" evidence="1">
    <location>
        <begin position="1"/>
        <end position="27"/>
    </location>
</feature>
<gene>
    <name evidence="2" type="ORF">ACFFTL_40440</name>
</gene>
<accession>A0ABV5RKQ9</accession>
<sequence length="176" mass="18459">MRPTTLCSLAVVTTLASALLGAVPASAETAAPGKDGWAPAPTPSFDYPAGARCDFPIHTEPIVDEVVKKVLVAHPDESPSKIAFKGDLVVRVTNTDTGAYYDADAGGSAIVDIHTDRSQLWHVVGPVLVGVGENNGNLPRGEYRIDGVYTLAISSTGYRTLNMFNGSTDDVCSRIG</sequence>
<evidence type="ECO:0008006" key="4">
    <source>
        <dbReference type="Google" id="ProtNLM"/>
    </source>
</evidence>
<dbReference type="RefSeq" id="WP_345516288.1">
    <property type="nucleotide sequence ID" value="NZ_BAAAXD010000036.1"/>
</dbReference>
<evidence type="ECO:0000256" key="1">
    <source>
        <dbReference type="SAM" id="SignalP"/>
    </source>
</evidence>
<keyword evidence="1" id="KW-0732">Signal</keyword>
<comment type="caution">
    <text evidence="2">The sequence shown here is derived from an EMBL/GenBank/DDBJ whole genome shotgun (WGS) entry which is preliminary data.</text>
</comment>
<proteinExistence type="predicted"/>
<evidence type="ECO:0000313" key="3">
    <source>
        <dbReference type="Proteomes" id="UP001589710"/>
    </source>
</evidence>
<name>A0ABV5RKQ9_9ACTN</name>
<dbReference type="EMBL" id="JBHMCG010000175">
    <property type="protein sequence ID" value="MFB9578373.1"/>
    <property type="molecule type" value="Genomic_DNA"/>
</dbReference>
<organism evidence="2 3">
    <name type="scientific">Streptomyces yanii</name>
    <dbReference type="NCBI Taxonomy" id="78510"/>
    <lineage>
        <taxon>Bacteria</taxon>
        <taxon>Bacillati</taxon>
        <taxon>Actinomycetota</taxon>
        <taxon>Actinomycetes</taxon>
        <taxon>Kitasatosporales</taxon>
        <taxon>Streptomycetaceae</taxon>
        <taxon>Streptomyces</taxon>
    </lineage>
</organism>
<keyword evidence="3" id="KW-1185">Reference proteome</keyword>
<feature type="chain" id="PRO_5047419808" description="Secreted protein" evidence="1">
    <location>
        <begin position="28"/>
        <end position="176"/>
    </location>
</feature>
<evidence type="ECO:0000313" key="2">
    <source>
        <dbReference type="EMBL" id="MFB9578373.1"/>
    </source>
</evidence>